<evidence type="ECO:0000313" key="1">
    <source>
        <dbReference type="EMBL" id="OGY90959.1"/>
    </source>
</evidence>
<sequence length="124" mass="14632">MSGFAYSQLGEMLLRRREIKLDLWLYVENVISLLTRSSYSAIGVINLQRRIKTREDMFVLKMMMNHFTATLLKRSWEEIWSPARSFIIKTDVKRTTGFRISGFLRIKKHTIAFIRKTLVDMVNG</sequence>
<dbReference type="AlphaFoldDB" id="A0A1G2BQW3"/>
<proteinExistence type="predicted"/>
<organism evidence="1 2">
    <name type="scientific">Candidatus Komeilibacteria bacterium RIFCSPLOWO2_01_FULL_53_11</name>
    <dbReference type="NCBI Taxonomy" id="1798552"/>
    <lineage>
        <taxon>Bacteria</taxon>
        <taxon>Candidatus Komeiliibacteriota</taxon>
    </lineage>
</organism>
<comment type="caution">
    <text evidence="1">The sequence shown here is derived from an EMBL/GenBank/DDBJ whole genome shotgun (WGS) entry which is preliminary data.</text>
</comment>
<evidence type="ECO:0000313" key="2">
    <source>
        <dbReference type="Proteomes" id="UP000177349"/>
    </source>
</evidence>
<dbReference type="Proteomes" id="UP000177349">
    <property type="component" value="Unassembled WGS sequence"/>
</dbReference>
<dbReference type="EMBL" id="MHKN01000052">
    <property type="protein sequence ID" value="OGY90959.1"/>
    <property type="molecule type" value="Genomic_DNA"/>
</dbReference>
<reference evidence="1 2" key="1">
    <citation type="journal article" date="2016" name="Nat. Commun.">
        <title>Thousands of microbial genomes shed light on interconnected biogeochemical processes in an aquifer system.</title>
        <authorList>
            <person name="Anantharaman K."/>
            <person name="Brown C.T."/>
            <person name="Hug L.A."/>
            <person name="Sharon I."/>
            <person name="Castelle C.J."/>
            <person name="Probst A.J."/>
            <person name="Thomas B.C."/>
            <person name="Singh A."/>
            <person name="Wilkins M.J."/>
            <person name="Karaoz U."/>
            <person name="Brodie E.L."/>
            <person name="Williams K.H."/>
            <person name="Hubbard S.S."/>
            <person name="Banfield J.F."/>
        </authorList>
    </citation>
    <scope>NUCLEOTIDE SEQUENCE [LARGE SCALE GENOMIC DNA]</scope>
</reference>
<accession>A0A1G2BQW3</accession>
<protein>
    <submittedName>
        <fullName evidence="1">Uncharacterized protein</fullName>
    </submittedName>
</protein>
<name>A0A1G2BQW3_9BACT</name>
<gene>
    <name evidence="1" type="ORF">A3B31_03075</name>
</gene>